<organism evidence="2 3">
    <name type="scientific">Emiliania huxleyi (strain CCMP1516)</name>
    <dbReference type="NCBI Taxonomy" id="280463"/>
    <lineage>
        <taxon>Eukaryota</taxon>
        <taxon>Haptista</taxon>
        <taxon>Haptophyta</taxon>
        <taxon>Prymnesiophyceae</taxon>
        <taxon>Isochrysidales</taxon>
        <taxon>Noelaerhabdaceae</taxon>
        <taxon>Emiliania</taxon>
    </lineage>
</organism>
<sequence>MGGGAPLRPPDIAPPQQHRPPPPSPGPRQQSPPPGVDADLPGWVVIQRTTQTGRSYKVYHGPRGEYAESRRQALLLASGEPLTPAQLAPKCVVLEPADVLYDGDPLLALLEAGGGTVLSFDSGLLSHGKNFSLIAQSVGRPMSDIVRRYYERKCRTEEREAAALLAAQQRPAIFPPPQRHAMHHLGRMAPSPWNPITAGEIVPHPTGPLVNGIYCAPASAVLLGQVNVAS</sequence>
<name>A0A0D3JKT1_EMIH1</name>
<dbReference type="RefSeq" id="XP_005776545.1">
    <property type="nucleotide sequence ID" value="XM_005776488.1"/>
</dbReference>
<protein>
    <submittedName>
        <fullName evidence="2">Uncharacterized protein</fullName>
    </submittedName>
</protein>
<dbReference type="HOGENOM" id="CLU_1206700_0_0_1"/>
<evidence type="ECO:0000313" key="3">
    <source>
        <dbReference type="Proteomes" id="UP000013827"/>
    </source>
</evidence>
<dbReference type="PaxDb" id="2903-EOD24116"/>
<dbReference type="Proteomes" id="UP000013827">
    <property type="component" value="Unassembled WGS sequence"/>
</dbReference>
<evidence type="ECO:0000256" key="1">
    <source>
        <dbReference type="SAM" id="MobiDB-lite"/>
    </source>
</evidence>
<feature type="region of interest" description="Disordered" evidence="1">
    <location>
        <begin position="1"/>
        <end position="40"/>
    </location>
</feature>
<dbReference type="GeneID" id="17269664"/>
<dbReference type="EnsemblProtists" id="EOD24116">
    <property type="protein sequence ID" value="EOD24116"/>
    <property type="gene ID" value="EMIHUDRAFT_238937"/>
</dbReference>
<feature type="compositionally biased region" description="Pro residues" evidence="1">
    <location>
        <begin position="7"/>
        <end position="35"/>
    </location>
</feature>
<keyword evidence="3" id="KW-1185">Reference proteome</keyword>
<accession>A0A0D3JKT1</accession>
<reference evidence="3" key="1">
    <citation type="journal article" date="2013" name="Nature">
        <title>Pan genome of the phytoplankton Emiliania underpins its global distribution.</title>
        <authorList>
            <person name="Read B.A."/>
            <person name="Kegel J."/>
            <person name="Klute M.J."/>
            <person name="Kuo A."/>
            <person name="Lefebvre S.C."/>
            <person name="Maumus F."/>
            <person name="Mayer C."/>
            <person name="Miller J."/>
            <person name="Monier A."/>
            <person name="Salamov A."/>
            <person name="Young J."/>
            <person name="Aguilar M."/>
            <person name="Claverie J.M."/>
            <person name="Frickenhaus S."/>
            <person name="Gonzalez K."/>
            <person name="Herman E.K."/>
            <person name="Lin Y.C."/>
            <person name="Napier J."/>
            <person name="Ogata H."/>
            <person name="Sarno A.F."/>
            <person name="Shmutz J."/>
            <person name="Schroeder D."/>
            <person name="de Vargas C."/>
            <person name="Verret F."/>
            <person name="von Dassow P."/>
            <person name="Valentin K."/>
            <person name="Van de Peer Y."/>
            <person name="Wheeler G."/>
            <person name="Dacks J.B."/>
            <person name="Delwiche C.F."/>
            <person name="Dyhrman S.T."/>
            <person name="Glockner G."/>
            <person name="John U."/>
            <person name="Richards T."/>
            <person name="Worden A.Z."/>
            <person name="Zhang X."/>
            <person name="Grigoriev I.V."/>
            <person name="Allen A.E."/>
            <person name="Bidle K."/>
            <person name="Borodovsky M."/>
            <person name="Bowler C."/>
            <person name="Brownlee C."/>
            <person name="Cock J.M."/>
            <person name="Elias M."/>
            <person name="Gladyshev V.N."/>
            <person name="Groth M."/>
            <person name="Guda C."/>
            <person name="Hadaegh A."/>
            <person name="Iglesias-Rodriguez M.D."/>
            <person name="Jenkins J."/>
            <person name="Jones B.M."/>
            <person name="Lawson T."/>
            <person name="Leese F."/>
            <person name="Lindquist E."/>
            <person name="Lobanov A."/>
            <person name="Lomsadze A."/>
            <person name="Malik S.B."/>
            <person name="Marsh M.E."/>
            <person name="Mackinder L."/>
            <person name="Mock T."/>
            <person name="Mueller-Roeber B."/>
            <person name="Pagarete A."/>
            <person name="Parker M."/>
            <person name="Probert I."/>
            <person name="Quesneville H."/>
            <person name="Raines C."/>
            <person name="Rensing S.A."/>
            <person name="Riano-Pachon D.M."/>
            <person name="Richier S."/>
            <person name="Rokitta S."/>
            <person name="Shiraiwa Y."/>
            <person name="Soanes D.M."/>
            <person name="van der Giezen M."/>
            <person name="Wahlund T.M."/>
            <person name="Williams B."/>
            <person name="Wilson W."/>
            <person name="Wolfe G."/>
            <person name="Wurch L.L."/>
        </authorList>
    </citation>
    <scope>NUCLEOTIDE SEQUENCE</scope>
</reference>
<reference evidence="2" key="2">
    <citation type="submission" date="2024-10" db="UniProtKB">
        <authorList>
            <consortium name="EnsemblProtists"/>
        </authorList>
    </citation>
    <scope>IDENTIFICATION</scope>
</reference>
<dbReference type="AlphaFoldDB" id="A0A0D3JKT1"/>
<proteinExistence type="predicted"/>
<evidence type="ECO:0000313" key="2">
    <source>
        <dbReference type="EnsemblProtists" id="EOD24116"/>
    </source>
</evidence>
<dbReference type="KEGG" id="ehx:EMIHUDRAFT_238937"/>